<reference evidence="2" key="1">
    <citation type="submission" date="2014-12" db="EMBL/GenBank/DDBJ databases">
        <title>Insight into the proteome of Arion vulgaris.</title>
        <authorList>
            <person name="Aradska J."/>
            <person name="Bulat T."/>
            <person name="Smidak R."/>
            <person name="Sarate P."/>
            <person name="Gangsoo J."/>
            <person name="Sialana F."/>
            <person name="Bilban M."/>
            <person name="Lubec G."/>
        </authorList>
    </citation>
    <scope>NUCLEOTIDE SEQUENCE</scope>
    <source>
        <tissue evidence="2">Skin</tissue>
    </source>
</reference>
<gene>
    <name evidence="2" type="primary">ORF4862</name>
</gene>
<accession>A0A0B6XX96</accession>
<keyword evidence="1" id="KW-0812">Transmembrane</keyword>
<feature type="non-terminal residue" evidence="2">
    <location>
        <position position="1"/>
    </location>
</feature>
<name>A0A0B6XX96_9EUPU</name>
<feature type="transmembrane region" description="Helical" evidence="1">
    <location>
        <begin position="32"/>
        <end position="50"/>
    </location>
</feature>
<evidence type="ECO:0000313" key="2">
    <source>
        <dbReference type="EMBL" id="CEK48687.1"/>
    </source>
</evidence>
<evidence type="ECO:0000256" key="1">
    <source>
        <dbReference type="SAM" id="Phobius"/>
    </source>
</evidence>
<dbReference type="EMBL" id="HACG01001822">
    <property type="protein sequence ID" value="CEK48687.1"/>
    <property type="molecule type" value="Transcribed_RNA"/>
</dbReference>
<keyword evidence="1" id="KW-1133">Transmembrane helix</keyword>
<proteinExistence type="predicted"/>
<organism evidence="2">
    <name type="scientific">Arion vulgaris</name>
    <dbReference type="NCBI Taxonomy" id="1028688"/>
    <lineage>
        <taxon>Eukaryota</taxon>
        <taxon>Metazoa</taxon>
        <taxon>Spiralia</taxon>
        <taxon>Lophotrochozoa</taxon>
        <taxon>Mollusca</taxon>
        <taxon>Gastropoda</taxon>
        <taxon>Heterobranchia</taxon>
        <taxon>Euthyneura</taxon>
        <taxon>Panpulmonata</taxon>
        <taxon>Eupulmonata</taxon>
        <taxon>Stylommatophora</taxon>
        <taxon>Helicina</taxon>
        <taxon>Arionoidea</taxon>
        <taxon>Arionidae</taxon>
        <taxon>Arion</taxon>
    </lineage>
</organism>
<sequence>RICQDFHSYVMYTRLVLSNRRVSVLEKKKKQWLYYVLNVLVRAFVFVRMFNV</sequence>
<dbReference type="AlphaFoldDB" id="A0A0B6XX96"/>
<keyword evidence="1" id="KW-0472">Membrane</keyword>
<protein>
    <submittedName>
        <fullName evidence="2">Uncharacterized protein</fullName>
    </submittedName>
</protein>